<dbReference type="InterPro" id="IPR006885">
    <property type="entry name" value="NADH_UbQ_FeS_4_mit-like"/>
</dbReference>
<comment type="caution">
    <text evidence="8">The sequence shown here is derived from an EMBL/GenBank/DDBJ whole genome shotgun (WGS) entry which is preliminary data.</text>
</comment>
<dbReference type="GO" id="GO:0016020">
    <property type="term" value="C:membrane"/>
    <property type="evidence" value="ECO:0007669"/>
    <property type="project" value="UniProtKB-SubCell"/>
</dbReference>
<keyword evidence="5" id="KW-0249">Electron transport</keyword>
<evidence type="ECO:0000256" key="4">
    <source>
        <dbReference type="ARBA" id="ARBA00022946"/>
    </source>
</evidence>
<name>A0AAJ4V9I1_9SPHN</name>
<organism evidence="8 9">
    <name type="scientific">Sphingomonas koreensis</name>
    <dbReference type="NCBI Taxonomy" id="93064"/>
    <lineage>
        <taxon>Bacteria</taxon>
        <taxon>Pseudomonadati</taxon>
        <taxon>Pseudomonadota</taxon>
        <taxon>Alphaproteobacteria</taxon>
        <taxon>Sphingomonadales</taxon>
        <taxon>Sphingomonadaceae</taxon>
        <taxon>Sphingomonas</taxon>
    </lineage>
</organism>
<protein>
    <recommendedName>
        <fullName evidence="10">ETC complex I subunit</fullName>
    </recommendedName>
</protein>
<evidence type="ECO:0000256" key="7">
    <source>
        <dbReference type="SAM" id="MobiDB-lite"/>
    </source>
</evidence>
<dbReference type="Proteomes" id="UP000286681">
    <property type="component" value="Unassembled WGS sequence"/>
</dbReference>
<comment type="subcellular location">
    <subcellularLocation>
        <location evidence="1">Membrane</location>
    </subcellularLocation>
</comment>
<dbReference type="GO" id="GO:0022900">
    <property type="term" value="P:electron transport chain"/>
    <property type="evidence" value="ECO:0007669"/>
    <property type="project" value="InterPro"/>
</dbReference>
<evidence type="ECO:0000256" key="1">
    <source>
        <dbReference type="ARBA" id="ARBA00004370"/>
    </source>
</evidence>
<dbReference type="AlphaFoldDB" id="A0AAJ4V9I1"/>
<dbReference type="Gene3D" id="3.30.160.190">
    <property type="entry name" value="atu1810 like domain"/>
    <property type="match status" value="1"/>
</dbReference>
<sequence length="172" mass="20283">MGSRLYKNRSCSAGYIRSRLRRIRLRNMRQQKLDHRHATNCRVAQDGRWWRRYLTSLPDDARAIIEPYPSASNHGRGGRAHKNEWRLRFEPRKRPFVDWLTGWTGGEDPLLQIDLRFDSRDAAVRYCERIDLPYEVHEPPRERAAPLNKQRFQFDDAPIRGWPGDASGQKGS</sequence>
<dbReference type="Pfam" id="PF04800">
    <property type="entry name" value="NDUS4"/>
    <property type="match status" value="1"/>
</dbReference>
<dbReference type="EMBL" id="QQWO01000019">
    <property type="protein sequence ID" value="RSV00113.1"/>
    <property type="molecule type" value="Genomic_DNA"/>
</dbReference>
<gene>
    <name evidence="8" type="ORF">CA257_18410</name>
</gene>
<keyword evidence="3" id="KW-0679">Respiratory chain</keyword>
<feature type="region of interest" description="Disordered" evidence="7">
    <location>
        <begin position="141"/>
        <end position="172"/>
    </location>
</feature>
<reference evidence="8 9" key="1">
    <citation type="submission" date="2018-07" db="EMBL/GenBank/DDBJ databases">
        <title>Genomic and Epidemiologic Investigation of an Indolent Hospital Outbreak.</title>
        <authorList>
            <person name="Johnson R.C."/>
            <person name="Deming C."/>
            <person name="Conlan S."/>
            <person name="Zellmer C.J."/>
            <person name="Michelin A.V."/>
            <person name="Lee-Lin S."/>
            <person name="Thomas P.J."/>
            <person name="Park M."/>
            <person name="Weingarten R.A."/>
            <person name="Less J."/>
            <person name="Dekker J.P."/>
            <person name="Frank K.M."/>
            <person name="Musser K.A."/>
            <person name="Mcquiston J.R."/>
            <person name="Henderson D.K."/>
            <person name="Lau A.F."/>
            <person name="Palmore T.N."/>
            <person name="Segre J.A."/>
        </authorList>
    </citation>
    <scope>NUCLEOTIDE SEQUENCE [LARGE SCALE GENOMIC DNA]</scope>
    <source>
        <strain evidence="8 9">SK-NIH.Env10_0317</strain>
    </source>
</reference>
<evidence type="ECO:0000313" key="9">
    <source>
        <dbReference type="Proteomes" id="UP000286681"/>
    </source>
</evidence>
<dbReference type="RefSeq" id="WP_083629931.1">
    <property type="nucleotide sequence ID" value="NZ_QLJC01000019.1"/>
</dbReference>
<keyword evidence="6" id="KW-0472">Membrane</keyword>
<keyword evidence="4" id="KW-0809">Transit peptide</keyword>
<accession>A0AAJ4V9I1</accession>
<evidence type="ECO:0000256" key="3">
    <source>
        <dbReference type="ARBA" id="ARBA00022660"/>
    </source>
</evidence>
<keyword evidence="2" id="KW-0813">Transport</keyword>
<dbReference type="InterPro" id="IPR038532">
    <property type="entry name" value="NDUFS4-like_sf"/>
</dbReference>
<evidence type="ECO:0000256" key="6">
    <source>
        <dbReference type="ARBA" id="ARBA00023136"/>
    </source>
</evidence>
<proteinExistence type="predicted"/>
<evidence type="ECO:0008006" key="10">
    <source>
        <dbReference type="Google" id="ProtNLM"/>
    </source>
</evidence>
<evidence type="ECO:0000256" key="2">
    <source>
        <dbReference type="ARBA" id="ARBA00022448"/>
    </source>
</evidence>
<evidence type="ECO:0000313" key="8">
    <source>
        <dbReference type="EMBL" id="RSV00113.1"/>
    </source>
</evidence>
<evidence type="ECO:0000256" key="5">
    <source>
        <dbReference type="ARBA" id="ARBA00022982"/>
    </source>
</evidence>